<dbReference type="CDD" id="cd01839">
    <property type="entry name" value="SGNH_arylesterase_like"/>
    <property type="match status" value="1"/>
</dbReference>
<dbReference type="InterPro" id="IPR036514">
    <property type="entry name" value="SGNH_hydro_sf"/>
</dbReference>
<protein>
    <submittedName>
        <fullName evidence="2">Hydrolase</fullName>
    </submittedName>
</protein>
<gene>
    <name evidence="2" type="ORF">FOE78_08800</name>
</gene>
<feature type="domain" description="SGNH hydrolase-type esterase" evidence="1">
    <location>
        <begin position="10"/>
        <end position="201"/>
    </location>
</feature>
<organism evidence="2 3">
    <name type="scientific">Microlunatus elymi</name>
    <dbReference type="NCBI Taxonomy" id="2596828"/>
    <lineage>
        <taxon>Bacteria</taxon>
        <taxon>Bacillati</taxon>
        <taxon>Actinomycetota</taxon>
        <taxon>Actinomycetes</taxon>
        <taxon>Propionibacteriales</taxon>
        <taxon>Propionibacteriaceae</taxon>
        <taxon>Microlunatus</taxon>
    </lineage>
</organism>
<accession>A0A516PXU5</accession>
<dbReference type="EMBL" id="CP041692">
    <property type="protein sequence ID" value="QDP95983.1"/>
    <property type="molecule type" value="Genomic_DNA"/>
</dbReference>
<name>A0A516PXU5_9ACTN</name>
<keyword evidence="3" id="KW-1185">Reference proteome</keyword>
<evidence type="ECO:0000259" key="1">
    <source>
        <dbReference type="Pfam" id="PF13472"/>
    </source>
</evidence>
<dbReference type="Proteomes" id="UP000319263">
    <property type="component" value="Chromosome"/>
</dbReference>
<dbReference type="PANTHER" id="PTHR30383">
    <property type="entry name" value="THIOESTERASE 1/PROTEASE 1/LYSOPHOSPHOLIPASE L1"/>
    <property type="match status" value="1"/>
</dbReference>
<dbReference type="InterPro" id="IPR013830">
    <property type="entry name" value="SGNH_hydro"/>
</dbReference>
<evidence type="ECO:0000313" key="3">
    <source>
        <dbReference type="Proteomes" id="UP000319263"/>
    </source>
</evidence>
<dbReference type="AlphaFoldDB" id="A0A516PXU5"/>
<dbReference type="Gene3D" id="3.40.50.1110">
    <property type="entry name" value="SGNH hydrolase"/>
    <property type="match status" value="1"/>
</dbReference>
<dbReference type="GO" id="GO:0016787">
    <property type="term" value="F:hydrolase activity"/>
    <property type="evidence" value="ECO:0007669"/>
    <property type="project" value="UniProtKB-KW"/>
</dbReference>
<proteinExistence type="predicted"/>
<dbReference type="KEGG" id="mik:FOE78_08800"/>
<dbReference type="SUPFAM" id="SSF52266">
    <property type="entry name" value="SGNH hydrolase"/>
    <property type="match status" value="1"/>
</dbReference>
<sequence>MPGEVRRILCFGDSLTWGWIPVEGGAPSERYAADIRWTGVLADVLGSDHVIIEEGLSGRTVGGDYTDPRLAAADYLPAALATHLPLDLVIMMLGTNDTKAFLHRDPADIGAAMSILVGQVTGSAGGVGTLYPAPKLLLVAPPPITEVIHPWWQLTWAGGREKSRQLAAAYSALADFTGVEFFDAGSLISDLGVDGVHFTEQNNRDLGTALADKVRSILGE</sequence>
<dbReference type="OrthoDB" id="164654at2"/>
<dbReference type="InterPro" id="IPR051532">
    <property type="entry name" value="Ester_Hydrolysis_Enzymes"/>
</dbReference>
<keyword evidence="2" id="KW-0378">Hydrolase</keyword>
<dbReference type="Pfam" id="PF13472">
    <property type="entry name" value="Lipase_GDSL_2"/>
    <property type="match status" value="1"/>
</dbReference>
<evidence type="ECO:0000313" key="2">
    <source>
        <dbReference type="EMBL" id="QDP95983.1"/>
    </source>
</evidence>
<dbReference type="PANTHER" id="PTHR30383:SF29">
    <property type="entry name" value="SGNH HYDROLASE-TYPE ESTERASE DOMAIN-CONTAINING PROTEIN"/>
    <property type="match status" value="1"/>
</dbReference>
<dbReference type="RefSeq" id="WP_143985949.1">
    <property type="nucleotide sequence ID" value="NZ_CP041692.1"/>
</dbReference>
<reference evidence="2 3" key="1">
    <citation type="submission" date="2019-07" db="EMBL/GenBank/DDBJ databases">
        <title>Microlunatus dokdonensis sp. nov. isolated from the rhizospheric soil of the wild plant Elymus tsukushiensis.</title>
        <authorList>
            <person name="Ghim S.-Y."/>
            <person name="Hwang Y.-J."/>
            <person name="Son J.-S."/>
            <person name="Shin J.-H."/>
        </authorList>
    </citation>
    <scope>NUCLEOTIDE SEQUENCE [LARGE SCALE GENOMIC DNA]</scope>
    <source>
        <strain evidence="2 3">KUDC0627</strain>
    </source>
</reference>